<name>B9S9H6_RICCO</name>
<dbReference type="AlphaFoldDB" id="B9S9H6"/>
<evidence type="ECO:0000313" key="2">
    <source>
        <dbReference type="Proteomes" id="UP000008311"/>
    </source>
</evidence>
<dbReference type="EMBL" id="EQ973897">
    <property type="protein sequence ID" value="EEF39732.1"/>
    <property type="molecule type" value="Genomic_DNA"/>
</dbReference>
<sequence>MYVPLIGGGSKSVEMGSDLLLTGDGAESVNVGLDTPLIGVGGVRNNLVDLGSGLGVTGTEGDGGNIAFTDLPA</sequence>
<proteinExistence type="predicted"/>
<reference evidence="2" key="1">
    <citation type="journal article" date="2010" name="Nat. Biotechnol.">
        <title>Draft genome sequence of the oilseed species Ricinus communis.</title>
        <authorList>
            <person name="Chan A.P."/>
            <person name="Crabtree J."/>
            <person name="Zhao Q."/>
            <person name="Lorenzi H."/>
            <person name="Orvis J."/>
            <person name="Puiu D."/>
            <person name="Melake-Berhan A."/>
            <person name="Jones K.M."/>
            <person name="Redman J."/>
            <person name="Chen G."/>
            <person name="Cahoon E.B."/>
            <person name="Gedil M."/>
            <person name="Stanke M."/>
            <person name="Haas B.J."/>
            <person name="Wortman J.R."/>
            <person name="Fraser-Liggett C.M."/>
            <person name="Ravel J."/>
            <person name="Rabinowicz P.D."/>
        </authorList>
    </citation>
    <scope>NUCLEOTIDE SEQUENCE [LARGE SCALE GENOMIC DNA]</scope>
    <source>
        <strain evidence="2">cv. Hale</strain>
    </source>
</reference>
<organism evidence="1 2">
    <name type="scientific">Ricinus communis</name>
    <name type="common">Castor bean</name>
    <dbReference type="NCBI Taxonomy" id="3988"/>
    <lineage>
        <taxon>Eukaryota</taxon>
        <taxon>Viridiplantae</taxon>
        <taxon>Streptophyta</taxon>
        <taxon>Embryophyta</taxon>
        <taxon>Tracheophyta</taxon>
        <taxon>Spermatophyta</taxon>
        <taxon>Magnoliopsida</taxon>
        <taxon>eudicotyledons</taxon>
        <taxon>Gunneridae</taxon>
        <taxon>Pentapetalae</taxon>
        <taxon>rosids</taxon>
        <taxon>fabids</taxon>
        <taxon>Malpighiales</taxon>
        <taxon>Euphorbiaceae</taxon>
        <taxon>Acalyphoideae</taxon>
        <taxon>Acalypheae</taxon>
        <taxon>Ricinus</taxon>
    </lineage>
</organism>
<protein>
    <submittedName>
        <fullName evidence="1">Uncharacterized protein</fullName>
    </submittedName>
</protein>
<gene>
    <name evidence="1" type="ORF">RCOM_0885340</name>
</gene>
<dbReference type="Proteomes" id="UP000008311">
    <property type="component" value="Unassembled WGS sequence"/>
</dbReference>
<accession>B9S9H6</accession>
<evidence type="ECO:0000313" key="1">
    <source>
        <dbReference type="EMBL" id="EEF39732.1"/>
    </source>
</evidence>
<dbReference type="InParanoid" id="B9S9H6"/>
<keyword evidence="2" id="KW-1185">Reference proteome</keyword>